<dbReference type="PROSITE" id="PS50003">
    <property type="entry name" value="PH_DOMAIN"/>
    <property type="match status" value="1"/>
</dbReference>
<reference evidence="3 4" key="1">
    <citation type="journal article" date="2014" name="Mol. Plant">
        <title>Chromosome Scale Genome Assembly and Transcriptome Profiling of Nannochloropsis gaditana in Nitrogen Depletion.</title>
        <authorList>
            <person name="Corteggiani Carpinelli E."/>
            <person name="Telatin A."/>
            <person name="Vitulo N."/>
            <person name="Forcato C."/>
            <person name="D'Angelo M."/>
            <person name="Schiavon R."/>
            <person name="Vezzi A."/>
            <person name="Giacometti G.M."/>
            <person name="Morosinotto T."/>
            <person name="Valle G."/>
        </authorList>
    </citation>
    <scope>NUCLEOTIDE SEQUENCE [LARGE SCALE GENOMIC DNA]</scope>
    <source>
        <strain evidence="3 4">B-31</strain>
    </source>
</reference>
<dbReference type="Pfam" id="PF00621">
    <property type="entry name" value="RhoGEF"/>
    <property type="match status" value="1"/>
</dbReference>
<protein>
    <submittedName>
        <fullName evidence="3">Pleckstrin domain-containing protein</fullName>
    </submittedName>
</protein>
<dbReference type="PANTHER" id="PTHR12673">
    <property type="entry name" value="FACIOGENITAL DYSPLASIA PROTEIN"/>
    <property type="match status" value="1"/>
</dbReference>
<dbReference type="SMART" id="SM00233">
    <property type="entry name" value="PH"/>
    <property type="match status" value="1"/>
</dbReference>
<dbReference type="InterPro" id="IPR000219">
    <property type="entry name" value="DH_dom"/>
</dbReference>
<dbReference type="GO" id="GO:0005085">
    <property type="term" value="F:guanyl-nucleotide exchange factor activity"/>
    <property type="evidence" value="ECO:0007669"/>
    <property type="project" value="InterPro"/>
</dbReference>
<evidence type="ECO:0000313" key="4">
    <source>
        <dbReference type="Proteomes" id="UP000019335"/>
    </source>
</evidence>
<evidence type="ECO:0000313" key="3">
    <source>
        <dbReference type="EMBL" id="EWM23739.1"/>
    </source>
</evidence>
<accession>W7TTR2</accession>
<organism evidence="3 4">
    <name type="scientific">Nannochloropsis gaditana</name>
    <dbReference type="NCBI Taxonomy" id="72520"/>
    <lineage>
        <taxon>Eukaryota</taxon>
        <taxon>Sar</taxon>
        <taxon>Stramenopiles</taxon>
        <taxon>Ochrophyta</taxon>
        <taxon>Eustigmatophyceae</taxon>
        <taxon>Eustigmatales</taxon>
        <taxon>Monodopsidaceae</taxon>
        <taxon>Nannochloropsis</taxon>
    </lineage>
</organism>
<dbReference type="Gene3D" id="1.20.900.10">
    <property type="entry name" value="Dbl homology (DH) domain"/>
    <property type="match status" value="1"/>
</dbReference>
<keyword evidence="4" id="KW-1185">Reference proteome</keyword>
<evidence type="ECO:0000259" key="1">
    <source>
        <dbReference type="PROSITE" id="PS50003"/>
    </source>
</evidence>
<gene>
    <name evidence="3" type="ORF">Naga_100606g2</name>
</gene>
<feature type="domain" description="DH" evidence="2">
    <location>
        <begin position="1"/>
        <end position="244"/>
    </location>
</feature>
<dbReference type="PROSITE" id="PS50010">
    <property type="entry name" value="DH_2"/>
    <property type="match status" value="1"/>
</dbReference>
<sequence length="492" mass="54447">MYASEARYLEYLRQALQVLVKPLSDAARGIKLTGGDPPPAHDLFQTDTHLLSQLTEGRNHTLRRKQHANALRTADMWVFLKIYPQLEILTGHVTAELEKGLRRALIPPGEGANPTAVQIQIQIENQEPRSRQSEAEGGPVLCVGGIFLGLKALMSTYNAYAAVWEEVTSVLGRKEFAEFKEAVSGRLLPLTLSQHLHAPFDAMHRYSVQLQALLDETPRQHPDYESISSAVTLVEATLARMQQTQEDTRMYHQIQRIKASVLAMKGGDDRGQEIWANLISSERKLLKTGKLYKACRHHNKEFQFWLFDNCLAYAVPLGQGGRGEGRYRLNRVLLLRHCQARASREDPRALDILSPTKSFALHCPSVSEAQGWLLAARTAIHIAQQAFPPPTPTTDHTTRRPCGNRQRRLFPASFVSKPLAPPAFWALGNATVEAAGGWCALPVPGIICGCPACTRRRNNGSVSVAFNGMGRTRPVKKTFLGGSTRGGSCLGE</sequence>
<dbReference type="Proteomes" id="UP000019335">
    <property type="component" value="Chromosome 16"/>
</dbReference>
<dbReference type="SUPFAM" id="SSF50729">
    <property type="entry name" value="PH domain-like"/>
    <property type="match status" value="1"/>
</dbReference>
<comment type="caution">
    <text evidence="3">The sequence shown here is derived from an EMBL/GenBank/DDBJ whole genome shotgun (WGS) entry which is preliminary data.</text>
</comment>
<dbReference type="InterPro" id="IPR011993">
    <property type="entry name" value="PH-like_dom_sf"/>
</dbReference>
<name>W7TTR2_9STRA</name>
<dbReference type="OrthoDB" id="660555at2759"/>
<dbReference type="GO" id="GO:0005737">
    <property type="term" value="C:cytoplasm"/>
    <property type="evidence" value="ECO:0007669"/>
    <property type="project" value="TreeGrafter"/>
</dbReference>
<dbReference type="Gene3D" id="2.30.29.30">
    <property type="entry name" value="Pleckstrin-homology domain (PH domain)/Phosphotyrosine-binding domain (PTB)"/>
    <property type="match status" value="1"/>
</dbReference>
<dbReference type="EMBL" id="AZIL01001516">
    <property type="protein sequence ID" value="EWM23739.1"/>
    <property type="molecule type" value="Genomic_DNA"/>
</dbReference>
<proteinExistence type="predicted"/>
<dbReference type="InterPro" id="IPR001849">
    <property type="entry name" value="PH_domain"/>
</dbReference>
<dbReference type="PANTHER" id="PTHR12673:SF159">
    <property type="entry name" value="LD03170P"/>
    <property type="match status" value="1"/>
</dbReference>
<feature type="domain" description="PH" evidence="1">
    <location>
        <begin position="284"/>
        <end position="381"/>
    </location>
</feature>
<dbReference type="InterPro" id="IPR051092">
    <property type="entry name" value="FYVE_RhoGEF_PH"/>
</dbReference>
<dbReference type="SUPFAM" id="SSF48065">
    <property type="entry name" value="DBL homology domain (DH-domain)"/>
    <property type="match status" value="1"/>
</dbReference>
<dbReference type="InterPro" id="IPR035899">
    <property type="entry name" value="DBL_dom_sf"/>
</dbReference>
<evidence type="ECO:0000259" key="2">
    <source>
        <dbReference type="PROSITE" id="PS50010"/>
    </source>
</evidence>
<dbReference type="AlphaFoldDB" id="W7TTR2"/>